<dbReference type="AlphaFoldDB" id="A0A9N9E4P7"/>
<accession>A0A9N9E4P7</accession>
<dbReference type="Proteomes" id="UP000789570">
    <property type="component" value="Unassembled WGS sequence"/>
</dbReference>
<evidence type="ECO:0000313" key="1">
    <source>
        <dbReference type="EMBL" id="CAG8663767.1"/>
    </source>
</evidence>
<comment type="caution">
    <text evidence="1">The sequence shown here is derived from an EMBL/GenBank/DDBJ whole genome shotgun (WGS) entry which is preliminary data.</text>
</comment>
<gene>
    <name evidence="1" type="ORF">FCALED_LOCUS11674</name>
</gene>
<reference evidence="1" key="1">
    <citation type="submission" date="2021-06" db="EMBL/GenBank/DDBJ databases">
        <authorList>
            <person name="Kallberg Y."/>
            <person name="Tangrot J."/>
            <person name="Rosling A."/>
        </authorList>
    </citation>
    <scope>NUCLEOTIDE SEQUENCE</scope>
    <source>
        <strain evidence="1">UK204</strain>
    </source>
</reference>
<dbReference type="EMBL" id="CAJVPQ010005080">
    <property type="protein sequence ID" value="CAG8663767.1"/>
    <property type="molecule type" value="Genomic_DNA"/>
</dbReference>
<sequence length="50" mass="5633">MVSLYRSREKIALTVVVYPTSAYVLQPGISHPNLPPNNTNGYLMQELSLR</sequence>
<organism evidence="1 2">
    <name type="scientific">Funneliformis caledonium</name>
    <dbReference type="NCBI Taxonomy" id="1117310"/>
    <lineage>
        <taxon>Eukaryota</taxon>
        <taxon>Fungi</taxon>
        <taxon>Fungi incertae sedis</taxon>
        <taxon>Mucoromycota</taxon>
        <taxon>Glomeromycotina</taxon>
        <taxon>Glomeromycetes</taxon>
        <taxon>Glomerales</taxon>
        <taxon>Glomeraceae</taxon>
        <taxon>Funneliformis</taxon>
    </lineage>
</organism>
<keyword evidence="2" id="KW-1185">Reference proteome</keyword>
<proteinExistence type="predicted"/>
<evidence type="ECO:0000313" key="2">
    <source>
        <dbReference type="Proteomes" id="UP000789570"/>
    </source>
</evidence>
<name>A0A9N9E4P7_9GLOM</name>
<protein>
    <submittedName>
        <fullName evidence="1">16285_t:CDS:1</fullName>
    </submittedName>
</protein>